<gene>
    <name evidence="1" type="ORF">CCMSSC00406_0008984</name>
</gene>
<evidence type="ECO:0000313" key="1">
    <source>
        <dbReference type="EMBL" id="KAG9227012.1"/>
    </source>
</evidence>
<dbReference type="Proteomes" id="UP000824881">
    <property type="component" value="Unassembled WGS sequence"/>
</dbReference>
<proteinExistence type="predicted"/>
<evidence type="ECO:0000313" key="2">
    <source>
        <dbReference type="Proteomes" id="UP000824881"/>
    </source>
</evidence>
<organism evidence="1 2">
    <name type="scientific">Pleurotus cornucopiae</name>
    <name type="common">Cornucopia mushroom</name>
    <dbReference type="NCBI Taxonomy" id="5321"/>
    <lineage>
        <taxon>Eukaryota</taxon>
        <taxon>Fungi</taxon>
        <taxon>Dikarya</taxon>
        <taxon>Basidiomycota</taxon>
        <taxon>Agaricomycotina</taxon>
        <taxon>Agaricomycetes</taxon>
        <taxon>Agaricomycetidae</taxon>
        <taxon>Agaricales</taxon>
        <taxon>Pleurotineae</taxon>
        <taxon>Pleurotaceae</taxon>
        <taxon>Pleurotus</taxon>
    </lineage>
</organism>
<reference evidence="1 2" key="1">
    <citation type="journal article" date="2021" name="Appl. Environ. Microbiol.">
        <title>Genetic linkage and physical mapping for an oyster mushroom Pleurotus cornucopiae and QTL analysis for the trait cap color.</title>
        <authorList>
            <person name="Zhang Y."/>
            <person name="Gao W."/>
            <person name="Sonnenberg A."/>
            <person name="Chen Q."/>
            <person name="Zhang J."/>
            <person name="Huang C."/>
        </authorList>
    </citation>
    <scope>NUCLEOTIDE SEQUENCE [LARGE SCALE GENOMIC DNA]</scope>
    <source>
        <strain evidence="1">CCMSSC00406</strain>
    </source>
</reference>
<accession>A0ACB7J923</accession>
<comment type="caution">
    <text evidence="1">The sequence shown here is derived from an EMBL/GenBank/DDBJ whole genome shotgun (WGS) entry which is preliminary data.</text>
</comment>
<sequence length="377" mass="43042">MLPTQIQPTLKTYIPPLPTTEDLDFADLAVIDLSKTSTSEGQSELVRQLRKALSEVGFFYVINHGYTPSQTARIFDIASLTFDQVSDEEKREYAQKDEAVYQGYKLRNEWIIDSGVHDEVEQYAVHHNSTAREHPTALRHFIPELAAFARQNHYQILRPILRLLSKSLELPEDTFIKMHDFNADGSSPSKTFLLIYYAICPEGETASYPRPEAHEILTKNVWLKGHTDFGNVTILYSQPIGGLQILSSDNKWRWLKHIDNALVVNLGDSMEFLSGGYYRATRHRVVQPPADQQGIPRLGVFYFCTPNDDIKLSPLLESPVLQREGAKKYFGDDMVPTVAEWRKQRTARYGKSQLKVSTEEEGVEEEIIHGTVVKHYN</sequence>
<dbReference type="EMBL" id="WQMT02000002">
    <property type="protein sequence ID" value="KAG9227012.1"/>
    <property type="molecule type" value="Genomic_DNA"/>
</dbReference>
<protein>
    <submittedName>
        <fullName evidence="1">Uncharacterized protein</fullName>
    </submittedName>
</protein>
<name>A0ACB7J923_PLECO</name>
<keyword evidence="2" id="KW-1185">Reference proteome</keyword>